<proteinExistence type="inferred from homology"/>
<keyword evidence="9" id="KW-1185">Reference proteome</keyword>
<dbReference type="GO" id="GO:0004497">
    <property type="term" value="F:monooxygenase activity"/>
    <property type="evidence" value="ECO:0007669"/>
    <property type="project" value="UniProtKB-KW"/>
</dbReference>
<name>A0A2P5HUA2_DIAHE</name>
<comment type="similarity">
    <text evidence="2">Belongs to the cytochrome P450 family.</text>
</comment>
<comment type="caution">
    <text evidence="8">The sequence shown here is derived from an EMBL/GenBank/DDBJ whole genome shotgun (WGS) entry which is preliminary data.</text>
</comment>
<dbReference type="Pfam" id="PF00067">
    <property type="entry name" value="p450"/>
    <property type="match status" value="1"/>
</dbReference>
<evidence type="ECO:0000313" key="9">
    <source>
        <dbReference type="Proteomes" id="UP000094444"/>
    </source>
</evidence>
<evidence type="ECO:0000256" key="4">
    <source>
        <dbReference type="ARBA" id="ARBA00022723"/>
    </source>
</evidence>
<dbReference type="GO" id="GO:0005506">
    <property type="term" value="F:iron ion binding"/>
    <property type="evidence" value="ECO:0007669"/>
    <property type="project" value="InterPro"/>
</dbReference>
<evidence type="ECO:0000313" key="8">
    <source>
        <dbReference type="EMBL" id="POS73838.1"/>
    </source>
</evidence>
<comment type="cofactor">
    <cofactor evidence="1 7">
        <name>heme</name>
        <dbReference type="ChEBI" id="CHEBI:30413"/>
    </cofactor>
</comment>
<dbReference type="InterPro" id="IPR036396">
    <property type="entry name" value="Cyt_P450_sf"/>
</dbReference>
<organism evidence="8 9">
    <name type="scientific">Diaporthe helianthi</name>
    <dbReference type="NCBI Taxonomy" id="158607"/>
    <lineage>
        <taxon>Eukaryota</taxon>
        <taxon>Fungi</taxon>
        <taxon>Dikarya</taxon>
        <taxon>Ascomycota</taxon>
        <taxon>Pezizomycotina</taxon>
        <taxon>Sordariomycetes</taxon>
        <taxon>Sordariomycetidae</taxon>
        <taxon>Diaporthales</taxon>
        <taxon>Diaporthaceae</taxon>
        <taxon>Diaporthe</taxon>
    </lineage>
</organism>
<keyword evidence="5 7" id="KW-0408">Iron</keyword>
<keyword evidence="4 7" id="KW-0479">Metal-binding</keyword>
<evidence type="ECO:0000256" key="5">
    <source>
        <dbReference type="ARBA" id="ARBA00023004"/>
    </source>
</evidence>
<keyword evidence="6" id="KW-0560">Oxidoreductase</keyword>
<sequence>MATSMGFVPAVSLQNWPASIYILLLSVLAVFIKIQWQPSFPKNAPKKIKEGYPLLGALRLFTSRAEFFKDALTFSNTGNFSLHFGKHQVVGMSGAEGRKTFFDSKDLDMSEGYAVMFAAAPQVGKQNGPGQASQFSIWFTKTITKLMKKENFVQNLGLLTSDTTTALDAMVKRTAEGADQKTGTFDPFHDIYHIVYQLTMRTVGATEIAESPELLARTLGLFEEAERNMSTARIIFPWMPTIGYIRRTISGGKLYVIFDRIAKERRRTGKKQEDAFQFLMDSGEDIVRILTFVLGALFAGQLNSGVNAGWLLCYLATNPEWYGRIQGEVDAALNKHRTRGAGQTPAQVLSTLTLDDWESEFPLIDLALRESIRFQLVGTAFRKNISGHDVPIGKSGEVVPSDGFAMYWIDDVHFNPEVYTNPTEWDPSRFLPERAEDKKVPFGYLGWGVGRHPCLGMRFAKLEMSIIVAMFVAMFDFELFDDKGVRMEKTPFISRNRHSAKKPDQPMRLRYTVRQH</sequence>
<dbReference type="GO" id="GO:0020037">
    <property type="term" value="F:heme binding"/>
    <property type="evidence" value="ECO:0007669"/>
    <property type="project" value="InterPro"/>
</dbReference>
<gene>
    <name evidence="8" type="ORF">DHEL01_v207769</name>
</gene>
<dbReference type="OrthoDB" id="1055148at2759"/>
<dbReference type="InterPro" id="IPR001128">
    <property type="entry name" value="Cyt_P450"/>
</dbReference>
<dbReference type="GO" id="GO:0016705">
    <property type="term" value="F:oxidoreductase activity, acting on paired donors, with incorporation or reduction of molecular oxygen"/>
    <property type="evidence" value="ECO:0007669"/>
    <property type="project" value="InterPro"/>
</dbReference>
<dbReference type="AlphaFoldDB" id="A0A2P5HUA2"/>
<evidence type="ECO:0000256" key="7">
    <source>
        <dbReference type="PIRSR" id="PIRSR602403-1"/>
    </source>
</evidence>
<protein>
    <submittedName>
        <fullName evidence="8">Cytochrome P450 6A1</fullName>
    </submittedName>
</protein>
<dbReference type="PRINTS" id="PR00465">
    <property type="entry name" value="EP450IV"/>
</dbReference>
<dbReference type="InParanoid" id="A0A2P5HUA2"/>
<dbReference type="SUPFAM" id="SSF48264">
    <property type="entry name" value="Cytochrome P450"/>
    <property type="match status" value="1"/>
</dbReference>
<dbReference type="CDD" id="cd00302">
    <property type="entry name" value="cytochrome_P450"/>
    <property type="match status" value="1"/>
</dbReference>
<reference evidence="8" key="1">
    <citation type="submission" date="2017-09" db="EMBL/GenBank/DDBJ databases">
        <title>Polyketide synthases of a Diaporthe helianthi virulent isolate.</title>
        <authorList>
            <person name="Baroncelli R."/>
        </authorList>
    </citation>
    <scope>NUCLEOTIDE SEQUENCE [LARGE SCALE GENOMIC DNA]</scope>
    <source>
        <strain evidence="8">7/96</strain>
    </source>
</reference>
<evidence type="ECO:0000256" key="1">
    <source>
        <dbReference type="ARBA" id="ARBA00001971"/>
    </source>
</evidence>
<dbReference type="PANTHER" id="PTHR24304:SF2">
    <property type="entry name" value="24-HYDROXYCHOLESTEROL 7-ALPHA-HYDROXYLASE"/>
    <property type="match status" value="1"/>
</dbReference>
<dbReference type="Gene3D" id="1.10.630.10">
    <property type="entry name" value="Cytochrome P450"/>
    <property type="match status" value="1"/>
</dbReference>
<dbReference type="InterPro" id="IPR002403">
    <property type="entry name" value="Cyt_P450_E_grp-IV"/>
</dbReference>
<keyword evidence="3 7" id="KW-0349">Heme</keyword>
<evidence type="ECO:0000256" key="6">
    <source>
        <dbReference type="ARBA" id="ARBA00023033"/>
    </source>
</evidence>
<dbReference type="InterPro" id="IPR050529">
    <property type="entry name" value="CYP450_sterol_14alpha_dmase"/>
</dbReference>
<dbReference type="PANTHER" id="PTHR24304">
    <property type="entry name" value="CYTOCHROME P450 FAMILY 7"/>
    <property type="match status" value="1"/>
</dbReference>
<evidence type="ECO:0000256" key="3">
    <source>
        <dbReference type="ARBA" id="ARBA00022617"/>
    </source>
</evidence>
<evidence type="ECO:0000256" key="2">
    <source>
        <dbReference type="ARBA" id="ARBA00010617"/>
    </source>
</evidence>
<feature type="binding site" description="axial binding residue" evidence="7">
    <location>
        <position position="454"/>
    </location>
    <ligand>
        <name>heme</name>
        <dbReference type="ChEBI" id="CHEBI:30413"/>
    </ligand>
    <ligandPart>
        <name>Fe</name>
        <dbReference type="ChEBI" id="CHEBI:18248"/>
    </ligandPart>
</feature>
<dbReference type="Proteomes" id="UP000094444">
    <property type="component" value="Unassembled WGS sequence"/>
</dbReference>
<dbReference type="EMBL" id="MAVT02000726">
    <property type="protein sequence ID" value="POS73838.1"/>
    <property type="molecule type" value="Genomic_DNA"/>
</dbReference>
<dbReference type="STRING" id="158607.A0A2P5HUA2"/>
<keyword evidence="6" id="KW-0503">Monooxygenase</keyword>
<accession>A0A2P5HUA2</accession>